<dbReference type="InterPro" id="IPR050832">
    <property type="entry name" value="Bact_Acetyltransf"/>
</dbReference>
<gene>
    <name evidence="4" type="ORF">OD750_004700</name>
</gene>
<feature type="domain" description="N-acetyltransferase" evidence="3">
    <location>
        <begin position="16"/>
        <end position="186"/>
    </location>
</feature>
<dbReference type="AlphaFoldDB" id="A0A9X3YGN4"/>
<keyword evidence="1" id="KW-0808">Transferase</keyword>
<reference evidence="4" key="1">
    <citation type="submission" date="2023-02" db="EMBL/GenBank/DDBJ databases">
        <title>Tahibacter soli sp. nov. isolated from soil.</title>
        <authorList>
            <person name="Baek J.H."/>
            <person name="Lee J.K."/>
            <person name="Choi D.G."/>
            <person name="Jeon C.O."/>
        </authorList>
    </citation>
    <scope>NUCLEOTIDE SEQUENCE</scope>
    <source>
        <strain evidence="4">BL</strain>
    </source>
</reference>
<organism evidence="4 5">
    <name type="scientific">Tahibacter soli</name>
    <dbReference type="NCBI Taxonomy" id="2983605"/>
    <lineage>
        <taxon>Bacteria</taxon>
        <taxon>Pseudomonadati</taxon>
        <taxon>Pseudomonadota</taxon>
        <taxon>Gammaproteobacteria</taxon>
        <taxon>Lysobacterales</taxon>
        <taxon>Rhodanobacteraceae</taxon>
        <taxon>Tahibacter</taxon>
    </lineage>
</organism>
<dbReference type="Gene3D" id="3.40.630.30">
    <property type="match status" value="1"/>
</dbReference>
<keyword evidence="5" id="KW-1185">Reference proteome</keyword>
<dbReference type="GO" id="GO:0016747">
    <property type="term" value="F:acyltransferase activity, transferring groups other than amino-acyl groups"/>
    <property type="evidence" value="ECO:0007669"/>
    <property type="project" value="InterPro"/>
</dbReference>
<evidence type="ECO:0000256" key="2">
    <source>
        <dbReference type="ARBA" id="ARBA00023315"/>
    </source>
</evidence>
<dbReference type="PANTHER" id="PTHR43877">
    <property type="entry name" value="AMINOALKYLPHOSPHONATE N-ACETYLTRANSFERASE-RELATED-RELATED"/>
    <property type="match status" value="1"/>
</dbReference>
<evidence type="ECO:0000259" key="3">
    <source>
        <dbReference type="PROSITE" id="PS51186"/>
    </source>
</evidence>
<dbReference type="InterPro" id="IPR016181">
    <property type="entry name" value="Acyl_CoA_acyltransferase"/>
</dbReference>
<keyword evidence="2" id="KW-0012">Acyltransferase</keyword>
<evidence type="ECO:0000256" key="1">
    <source>
        <dbReference type="ARBA" id="ARBA00022679"/>
    </source>
</evidence>
<dbReference type="InterPro" id="IPR000182">
    <property type="entry name" value="GNAT_dom"/>
</dbReference>
<protein>
    <submittedName>
        <fullName evidence="4">GNAT family N-acetyltransferase</fullName>
    </submittedName>
</protein>
<dbReference type="CDD" id="cd04301">
    <property type="entry name" value="NAT_SF"/>
    <property type="match status" value="1"/>
</dbReference>
<sequence length="189" mass="20691">MSDNDTSERRDAAARYTIRAAREDEAQRLSTLMRACFLAAYRDSATPENIAAHLDRSYRTDLQAAELARPQRRTLVAEADGAWAGYAQVDFATDPPVPLDVSGAVQLSRIYLLPEHHGTGLAARLLGAVRDLAAGQGAGAWWLTVWKESPRAIAFYRAQGFREVGECTFLIGDDPQVDYVMVGPIRPAG</sequence>
<dbReference type="SUPFAM" id="SSF55729">
    <property type="entry name" value="Acyl-CoA N-acyltransferases (Nat)"/>
    <property type="match status" value="1"/>
</dbReference>
<name>A0A9X3YGN4_9GAMM</name>
<dbReference type="Pfam" id="PF00583">
    <property type="entry name" value="Acetyltransf_1"/>
    <property type="match status" value="1"/>
</dbReference>
<evidence type="ECO:0000313" key="4">
    <source>
        <dbReference type="EMBL" id="MDC8011841.1"/>
    </source>
</evidence>
<proteinExistence type="predicted"/>
<dbReference type="PROSITE" id="PS51186">
    <property type="entry name" value="GNAT"/>
    <property type="match status" value="1"/>
</dbReference>
<evidence type="ECO:0000313" key="5">
    <source>
        <dbReference type="Proteomes" id="UP001139971"/>
    </source>
</evidence>
<dbReference type="EMBL" id="JAOVZO020000003">
    <property type="protein sequence ID" value="MDC8011841.1"/>
    <property type="molecule type" value="Genomic_DNA"/>
</dbReference>
<dbReference type="RefSeq" id="WP_263543111.1">
    <property type="nucleotide sequence ID" value="NZ_JAOVZO020000003.1"/>
</dbReference>
<comment type="caution">
    <text evidence="4">The sequence shown here is derived from an EMBL/GenBank/DDBJ whole genome shotgun (WGS) entry which is preliminary data.</text>
</comment>
<accession>A0A9X3YGN4</accession>
<dbReference type="Proteomes" id="UP001139971">
    <property type="component" value="Unassembled WGS sequence"/>
</dbReference>